<gene>
    <name evidence="2" type="primary">LOC106761119</name>
</gene>
<dbReference type="RefSeq" id="XP_014500118.1">
    <property type="nucleotide sequence ID" value="XM_014644632.1"/>
</dbReference>
<dbReference type="Proteomes" id="UP000087766">
    <property type="component" value="Chromosome 1"/>
</dbReference>
<protein>
    <submittedName>
        <fullName evidence="2">Uncharacterized protein LOC106761119</fullName>
    </submittedName>
</protein>
<reference evidence="1" key="1">
    <citation type="journal article" date="2014" name="Nat. Commun.">
        <title>Genome sequence of mungbean and insights into evolution within Vigna species.</title>
        <authorList>
            <person name="Kang Y.J."/>
            <person name="Kim S.K."/>
            <person name="Kim M.Y."/>
            <person name="Lestari P."/>
            <person name="Kim K.H."/>
            <person name="Ha B.K."/>
            <person name="Jun T.H."/>
            <person name="Hwang W.J."/>
            <person name="Lee T."/>
            <person name="Lee J."/>
            <person name="Shim S."/>
            <person name="Yoon M.Y."/>
            <person name="Jang Y.E."/>
            <person name="Han K.S."/>
            <person name="Taeprayoon P."/>
            <person name="Yoon N."/>
            <person name="Somta P."/>
            <person name="Tanya P."/>
            <person name="Kim K.S."/>
            <person name="Gwag J.G."/>
            <person name="Moon J.K."/>
            <person name="Lee Y.H."/>
            <person name="Park B.S."/>
            <person name="Bombarely A."/>
            <person name="Doyle J.J."/>
            <person name="Jackson S.A."/>
            <person name="Schafleitner R."/>
            <person name="Srinives P."/>
            <person name="Varshney R.K."/>
            <person name="Lee S.H."/>
        </authorList>
    </citation>
    <scope>NUCLEOTIDE SEQUENCE [LARGE SCALE GENOMIC DNA]</scope>
    <source>
        <strain evidence="1">cv. VC1973A</strain>
    </source>
</reference>
<accession>A0A1S3U261</accession>
<dbReference type="AlphaFoldDB" id="A0A1S3U261"/>
<dbReference type="KEGG" id="vra:106761119"/>
<dbReference type="OrthoDB" id="1417698at2759"/>
<name>A0A1S3U261_VIGRR</name>
<evidence type="ECO:0000313" key="2">
    <source>
        <dbReference type="RefSeq" id="XP_014500118.1"/>
    </source>
</evidence>
<keyword evidence="1" id="KW-1185">Reference proteome</keyword>
<dbReference type="GeneID" id="106761119"/>
<reference evidence="2" key="2">
    <citation type="submission" date="2025-08" db="UniProtKB">
        <authorList>
            <consortium name="RefSeq"/>
        </authorList>
    </citation>
    <scope>IDENTIFICATION</scope>
    <source>
        <tissue evidence="2">Leaf</tissue>
    </source>
</reference>
<sequence length="108" mass="12173">MENNGRRTLADHTTVVGPHHFNIIARLRVNAGNMEVKPALIQLVKSNPFNELSHESPYEHLTTFNEICNIVKINGVPDEAIKLSLFPFSLGGNTKLWLKFVVEDSFTE</sequence>
<organism evidence="1 2">
    <name type="scientific">Vigna radiata var. radiata</name>
    <name type="common">Mung bean</name>
    <name type="synonym">Phaseolus aureus</name>
    <dbReference type="NCBI Taxonomy" id="3916"/>
    <lineage>
        <taxon>Eukaryota</taxon>
        <taxon>Viridiplantae</taxon>
        <taxon>Streptophyta</taxon>
        <taxon>Embryophyta</taxon>
        <taxon>Tracheophyta</taxon>
        <taxon>Spermatophyta</taxon>
        <taxon>Magnoliopsida</taxon>
        <taxon>eudicotyledons</taxon>
        <taxon>Gunneridae</taxon>
        <taxon>Pentapetalae</taxon>
        <taxon>rosids</taxon>
        <taxon>fabids</taxon>
        <taxon>Fabales</taxon>
        <taxon>Fabaceae</taxon>
        <taxon>Papilionoideae</taxon>
        <taxon>50 kb inversion clade</taxon>
        <taxon>NPAAA clade</taxon>
        <taxon>indigoferoid/millettioid clade</taxon>
        <taxon>Phaseoleae</taxon>
        <taxon>Vigna</taxon>
    </lineage>
</organism>
<evidence type="ECO:0000313" key="1">
    <source>
        <dbReference type="Proteomes" id="UP000087766"/>
    </source>
</evidence>
<proteinExistence type="predicted"/>